<dbReference type="EMBL" id="CADCTX010000136">
    <property type="protein sequence ID" value="CAA9302768.1"/>
    <property type="molecule type" value="Genomic_DNA"/>
</dbReference>
<reference evidence="2" key="1">
    <citation type="submission" date="2020-02" db="EMBL/GenBank/DDBJ databases">
        <authorList>
            <person name="Meier V. D."/>
        </authorList>
    </citation>
    <scope>NUCLEOTIDE SEQUENCE</scope>
    <source>
        <strain evidence="2">AVDCRST_MAG40</strain>
    </source>
</reference>
<dbReference type="InterPro" id="IPR025637">
    <property type="entry name" value="DUF4333"/>
</dbReference>
<proteinExistence type="predicted"/>
<gene>
    <name evidence="2" type="ORF">AVDCRST_MAG40-462</name>
</gene>
<sequence length="100" mass="10725">MRRRATALLALAGPTVLGACGERTLDDRELESTLKQQLDSSAGVTSQGVVCPDDVVAERGRRFECTLVAPNGDQVRVDVRLTNSEGGFSANVPREQPDAR</sequence>
<dbReference type="PROSITE" id="PS51257">
    <property type="entry name" value="PROKAR_LIPOPROTEIN"/>
    <property type="match status" value="1"/>
</dbReference>
<dbReference type="AlphaFoldDB" id="A0A6J4KER6"/>
<accession>A0A6J4KER6</accession>
<feature type="domain" description="DUF4333" evidence="1">
    <location>
        <begin position="13"/>
        <end position="86"/>
    </location>
</feature>
<protein>
    <recommendedName>
        <fullName evidence="1">DUF4333 domain-containing protein</fullName>
    </recommendedName>
</protein>
<evidence type="ECO:0000259" key="1">
    <source>
        <dbReference type="Pfam" id="PF14230"/>
    </source>
</evidence>
<evidence type="ECO:0000313" key="2">
    <source>
        <dbReference type="EMBL" id="CAA9302768.1"/>
    </source>
</evidence>
<name>A0A6J4KER6_9BACT</name>
<dbReference type="Pfam" id="PF14230">
    <property type="entry name" value="DUF4333"/>
    <property type="match status" value="1"/>
</dbReference>
<organism evidence="2">
    <name type="scientific">uncultured Gemmatimonadaceae bacterium</name>
    <dbReference type="NCBI Taxonomy" id="246130"/>
    <lineage>
        <taxon>Bacteria</taxon>
        <taxon>Pseudomonadati</taxon>
        <taxon>Gemmatimonadota</taxon>
        <taxon>Gemmatimonadia</taxon>
        <taxon>Gemmatimonadales</taxon>
        <taxon>Gemmatimonadaceae</taxon>
        <taxon>environmental samples</taxon>
    </lineage>
</organism>